<dbReference type="PANTHER" id="PTHR47197">
    <property type="entry name" value="PROTEIN NIRF"/>
    <property type="match status" value="1"/>
</dbReference>
<dbReference type="NCBIfam" id="TIGR02276">
    <property type="entry name" value="beta_rpt_yvtn"/>
    <property type="match status" value="1"/>
</dbReference>
<dbReference type="PANTHER" id="PTHR47197:SF3">
    <property type="entry name" value="DIHYDRO-HEME D1 DEHYDROGENASE"/>
    <property type="match status" value="1"/>
</dbReference>
<dbReference type="OrthoDB" id="107910at2"/>
<dbReference type="InterPro" id="IPR051200">
    <property type="entry name" value="Host-pathogen_enzymatic-act"/>
</dbReference>
<comment type="caution">
    <text evidence="1">The sequence shown here is derived from an EMBL/GenBank/DDBJ whole genome shotgun (WGS) entry which is preliminary data.</text>
</comment>
<dbReference type="Gene3D" id="2.130.10.10">
    <property type="entry name" value="YVTN repeat-like/Quinoprotein amine dehydrogenase"/>
    <property type="match status" value="2"/>
</dbReference>
<dbReference type="Proteomes" id="UP000292958">
    <property type="component" value="Unassembled WGS sequence"/>
</dbReference>
<gene>
    <name evidence="1" type="ORF">BDD14_2170</name>
</gene>
<dbReference type="InterPro" id="IPR011964">
    <property type="entry name" value="YVTN_b-propeller_repeat"/>
</dbReference>
<dbReference type="EMBL" id="SHKW01000001">
    <property type="protein sequence ID" value="RZU40700.1"/>
    <property type="molecule type" value="Genomic_DNA"/>
</dbReference>
<dbReference type="SUPFAM" id="SSF51004">
    <property type="entry name" value="C-terminal (heme d1) domain of cytochrome cd1-nitrite reductase"/>
    <property type="match status" value="1"/>
</dbReference>
<organism evidence="1 2">
    <name type="scientific">Edaphobacter modestus</name>
    <dbReference type="NCBI Taxonomy" id="388466"/>
    <lineage>
        <taxon>Bacteria</taxon>
        <taxon>Pseudomonadati</taxon>
        <taxon>Acidobacteriota</taxon>
        <taxon>Terriglobia</taxon>
        <taxon>Terriglobales</taxon>
        <taxon>Acidobacteriaceae</taxon>
        <taxon>Edaphobacter</taxon>
    </lineage>
</organism>
<keyword evidence="2" id="KW-1185">Reference proteome</keyword>
<dbReference type="InterPro" id="IPR015943">
    <property type="entry name" value="WD40/YVTN_repeat-like_dom_sf"/>
</dbReference>
<reference evidence="1 2" key="1">
    <citation type="submission" date="2019-02" db="EMBL/GenBank/DDBJ databases">
        <title>Genomic Encyclopedia of Archaeal and Bacterial Type Strains, Phase II (KMG-II): from individual species to whole genera.</title>
        <authorList>
            <person name="Goeker M."/>
        </authorList>
    </citation>
    <scope>NUCLEOTIDE SEQUENCE [LARGE SCALE GENOMIC DNA]</scope>
    <source>
        <strain evidence="1 2">DSM 18101</strain>
    </source>
</reference>
<name>A0A4Q7YT26_9BACT</name>
<dbReference type="RefSeq" id="WP_130418729.1">
    <property type="nucleotide sequence ID" value="NZ_SHKW01000001.1"/>
</dbReference>
<evidence type="ECO:0000313" key="1">
    <source>
        <dbReference type="EMBL" id="RZU40700.1"/>
    </source>
</evidence>
<proteinExistence type="predicted"/>
<protein>
    <submittedName>
        <fullName evidence="1">YVTN family beta-propeller protein</fullName>
    </submittedName>
</protein>
<evidence type="ECO:0000313" key="2">
    <source>
        <dbReference type="Proteomes" id="UP000292958"/>
    </source>
</evidence>
<accession>A0A4Q7YT26</accession>
<dbReference type="InterPro" id="IPR011048">
    <property type="entry name" value="Haem_d1_sf"/>
</dbReference>
<dbReference type="AlphaFoldDB" id="A0A4Q7YT26"/>
<sequence length="350" mass="37348">MRQRLLGIFLGLPVLFVPVSVLRAQGLSQTTLINRDAAVYSKDTGKIYLVDTVHNAVIVLSSSKPPSSIEVGASPIALALNPRTGRIYVVDSGSRSVSVIDASTDKVVATVPTAARPYAIAIDEAANKVYVSNTFSNMLSVIDGASNHVANLPTGSADAIVVDSDRHRVYLFGYESDTLTELDPATERTTKIPAGAMHLWGIARAGKTLYVSHVQDASIAAIDLETHALRNLPTGSMPCAIAINKTTGQVYVANYADGTVTILEKEERPTTVAVSPHPQAVALDEAAGLLYVASPQQNTVTVVDTQTRNVRQTYRNLDHPYAVVLMGETHAAYTVNLGNAPFTLLTTRDP</sequence>